<organism evidence="6 7">
    <name type="scientific">Streptomyces yunnanensis</name>
    <dbReference type="NCBI Taxonomy" id="156453"/>
    <lineage>
        <taxon>Bacteria</taxon>
        <taxon>Bacillati</taxon>
        <taxon>Actinomycetota</taxon>
        <taxon>Actinomycetes</taxon>
        <taxon>Kitasatosporales</taxon>
        <taxon>Streptomycetaceae</taxon>
        <taxon>Streptomyces</taxon>
    </lineage>
</organism>
<reference evidence="7" key="1">
    <citation type="submission" date="2016-11" db="EMBL/GenBank/DDBJ databases">
        <authorList>
            <person name="Jaros S."/>
            <person name="Januszkiewicz K."/>
            <person name="Wedrychowicz H."/>
        </authorList>
    </citation>
    <scope>NUCLEOTIDE SEQUENCE [LARGE SCALE GENOMIC DNA]</scope>
    <source>
        <strain evidence="7">CGMCC 4.3555</strain>
    </source>
</reference>
<dbReference type="GO" id="GO:0046983">
    <property type="term" value="F:protein dimerization activity"/>
    <property type="evidence" value="ECO:0007669"/>
    <property type="project" value="InterPro"/>
</dbReference>
<keyword evidence="3" id="KW-0949">S-adenosyl-L-methionine</keyword>
<dbReference type="InterPro" id="IPR001077">
    <property type="entry name" value="COMT_C"/>
</dbReference>
<evidence type="ECO:0000256" key="2">
    <source>
        <dbReference type="ARBA" id="ARBA00022679"/>
    </source>
</evidence>
<evidence type="ECO:0000256" key="3">
    <source>
        <dbReference type="ARBA" id="ARBA00022691"/>
    </source>
</evidence>
<dbReference type="InterPro" id="IPR016461">
    <property type="entry name" value="COMT-like"/>
</dbReference>
<name>A0A9X8MZU7_9ACTN</name>
<sequence>MTTTNAGSRSHDGGRQVHDPAAVRLVEITLWFWIGQAVGAFARLGIADAFGDQHRTVDDLAARTDCEPQGLLRLLRSLTGVGVIREVSPGLFALGELGQHLRTDHPQSMRDLAVLQSEPWMWRVFEQLPHAVSTGATPIKNVLGTDYYWNWLHQQPEERRVFDAGMVSVAKALQIPTALSYDYRDVHRIVDVGGGLGQVLTAILTANPHIGGTLFDQPSTVADAQRALADAGLADRCSVEGGDMFQAVPDGSDTYLLSFVLMDWDDEHAVQLLSNVAAVLPAHGRVLVLDCLADHDTDTGPSGHPFHMGRTVDLFQMCMGSARVRTRAEFEDLYARAGLRLQALHLPQAPVTLMQLAPA</sequence>
<protein>
    <submittedName>
        <fullName evidence="6">O-methyltransferase</fullName>
    </submittedName>
</protein>
<feature type="domain" description="O-methyltransferase dimerisation" evidence="5">
    <location>
        <begin position="28"/>
        <end position="100"/>
    </location>
</feature>
<dbReference type="InterPro" id="IPR036390">
    <property type="entry name" value="WH_DNA-bd_sf"/>
</dbReference>
<keyword evidence="1" id="KW-0489">Methyltransferase</keyword>
<dbReference type="GO" id="GO:0008171">
    <property type="term" value="F:O-methyltransferase activity"/>
    <property type="evidence" value="ECO:0007669"/>
    <property type="project" value="InterPro"/>
</dbReference>
<feature type="domain" description="O-methyltransferase C-terminal" evidence="4">
    <location>
        <begin position="125"/>
        <end position="339"/>
    </location>
</feature>
<proteinExistence type="predicted"/>
<dbReference type="Pfam" id="PF08100">
    <property type="entry name" value="Dimerisation"/>
    <property type="match status" value="1"/>
</dbReference>
<dbReference type="RefSeq" id="WP_167390782.1">
    <property type="nucleotide sequence ID" value="NZ_FRBK01000011.1"/>
</dbReference>
<dbReference type="PROSITE" id="PS51683">
    <property type="entry name" value="SAM_OMT_II"/>
    <property type="match status" value="1"/>
</dbReference>
<gene>
    <name evidence="6" type="ORF">SAMN05216268_111130</name>
</gene>
<dbReference type="InterPro" id="IPR036388">
    <property type="entry name" value="WH-like_DNA-bd_sf"/>
</dbReference>
<comment type="caution">
    <text evidence="6">The sequence shown here is derived from an EMBL/GenBank/DDBJ whole genome shotgun (WGS) entry which is preliminary data.</text>
</comment>
<evidence type="ECO:0000256" key="1">
    <source>
        <dbReference type="ARBA" id="ARBA00022603"/>
    </source>
</evidence>
<dbReference type="InterPro" id="IPR012967">
    <property type="entry name" value="COMT_dimerisation"/>
</dbReference>
<dbReference type="PANTHER" id="PTHR43712:SF2">
    <property type="entry name" value="O-METHYLTRANSFERASE CICE"/>
    <property type="match status" value="1"/>
</dbReference>
<dbReference type="SUPFAM" id="SSF53335">
    <property type="entry name" value="S-adenosyl-L-methionine-dependent methyltransferases"/>
    <property type="match status" value="1"/>
</dbReference>
<keyword evidence="2" id="KW-0808">Transferase</keyword>
<dbReference type="PANTHER" id="PTHR43712">
    <property type="entry name" value="PUTATIVE (AFU_ORTHOLOGUE AFUA_4G14580)-RELATED"/>
    <property type="match status" value="1"/>
</dbReference>
<dbReference type="EMBL" id="FRBK01000011">
    <property type="protein sequence ID" value="SHM47266.1"/>
    <property type="molecule type" value="Genomic_DNA"/>
</dbReference>
<dbReference type="Pfam" id="PF00891">
    <property type="entry name" value="Methyltransf_2"/>
    <property type="match status" value="1"/>
</dbReference>
<dbReference type="Gene3D" id="1.10.287.1350">
    <property type="match status" value="1"/>
</dbReference>
<dbReference type="InterPro" id="IPR029063">
    <property type="entry name" value="SAM-dependent_MTases_sf"/>
</dbReference>
<dbReference type="GO" id="GO:0032259">
    <property type="term" value="P:methylation"/>
    <property type="evidence" value="ECO:0007669"/>
    <property type="project" value="UniProtKB-KW"/>
</dbReference>
<evidence type="ECO:0000313" key="6">
    <source>
        <dbReference type="EMBL" id="SHM47266.1"/>
    </source>
</evidence>
<dbReference type="SUPFAM" id="SSF46785">
    <property type="entry name" value="Winged helix' DNA-binding domain"/>
    <property type="match status" value="1"/>
</dbReference>
<evidence type="ECO:0000259" key="5">
    <source>
        <dbReference type="Pfam" id="PF08100"/>
    </source>
</evidence>
<dbReference type="PIRSF" id="PIRSF005739">
    <property type="entry name" value="O-mtase"/>
    <property type="match status" value="1"/>
</dbReference>
<dbReference type="Proteomes" id="UP000184388">
    <property type="component" value="Unassembled WGS sequence"/>
</dbReference>
<dbReference type="Gene3D" id="3.40.50.150">
    <property type="entry name" value="Vaccinia Virus protein VP39"/>
    <property type="match status" value="1"/>
</dbReference>
<accession>A0A9X8MZU7</accession>
<evidence type="ECO:0000259" key="4">
    <source>
        <dbReference type="Pfam" id="PF00891"/>
    </source>
</evidence>
<dbReference type="CDD" id="cd02440">
    <property type="entry name" value="AdoMet_MTases"/>
    <property type="match status" value="1"/>
</dbReference>
<dbReference type="Gene3D" id="1.10.10.10">
    <property type="entry name" value="Winged helix-like DNA-binding domain superfamily/Winged helix DNA-binding domain"/>
    <property type="match status" value="1"/>
</dbReference>
<evidence type="ECO:0000313" key="7">
    <source>
        <dbReference type="Proteomes" id="UP000184388"/>
    </source>
</evidence>
<dbReference type="AlphaFoldDB" id="A0A9X8MZU7"/>